<protein>
    <recommendedName>
        <fullName evidence="4">Lipocalin-like domain-containing protein</fullName>
    </recommendedName>
</protein>
<dbReference type="PROSITE" id="PS51257">
    <property type="entry name" value="PROKAR_LIPOPROTEIN"/>
    <property type="match status" value="1"/>
</dbReference>
<comment type="caution">
    <text evidence="2">The sequence shown here is derived from an EMBL/GenBank/DDBJ whole genome shotgun (WGS) entry which is preliminary data.</text>
</comment>
<dbReference type="PATRIC" id="fig|1127696.3.peg.1195"/>
<gene>
    <name evidence="2" type="ORF">HMPREF9134_01324</name>
</gene>
<dbReference type="HOGENOM" id="CLU_095662_2_0_10"/>
<keyword evidence="1" id="KW-0732">Signal</keyword>
<sequence length="150" mass="15695">MKKVFVSFAVMALALASCQGKTDASSTDSAAVDSMTVVEQPMAAQTNEAILGTYEGVLPGADGSVTTKITLNADGTYSKHEEFSKAGAEPIDENGTYKLDAATGLVTLITPSSNMETYYKVAGGTLTLLDQTTKELPTGELAAQYVLNKK</sequence>
<name>L1NCH1_9PORP</name>
<feature type="signal peptide" evidence="1">
    <location>
        <begin position="1"/>
        <end position="22"/>
    </location>
</feature>
<dbReference type="RefSeq" id="WP_005467395.1">
    <property type="nucleotide sequence ID" value="NZ_KB291031.1"/>
</dbReference>
<evidence type="ECO:0008006" key="4">
    <source>
        <dbReference type="Google" id="ProtNLM"/>
    </source>
</evidence>
<evidence type="ECO:0000256" key="1">
    <source>
        <dbReference type="SAM" id="SignalP"/>
    </source>
</evidence>
<dbReference type="STRING" id="1127696.HMPREF9134_01324"/>
<organism evidence="2 3">
    <name type="scientific">Porphyromonas catoniae F0037</name>
    <dbReference type="NCBI Taxonomy" id="1127696"/>
    <lineage>
        <taxon>Bacteria</taxon>
        <taxon>Pseudomonadati</taxon>
        <taxon>Bacteroidota</taxon>
        <taxon>Bacteroidia</taxon>
        <taxon>Bacteroidales</taxon>
        <taxon>Porphyromonadaceae</taxon>
        <taxon>Porphyromonas</taxon>
    </lineage>
</organism>
<dbReference type="Proteomes" id="UP000010408">
    <property type="component" value="Unassembled WGS sequence"/>
</dbReference>
<dbReference type="EMBL" id="AMEQ01000035">
    <property type="protein sequence ID" value="EKY00975.1"/>
    <property type="molecule type" value="Genomic_DNA"/>
</dbReference>
<dbReference type="Pfam" id="PF04170">
    <property type="entry name" value="NlpE"/>
    <property type="match status" value="1"/>
</dbReference>
<evidence type="ECO:0000313" key="3">
    <source>
        <dbReference type="Proteomes" id="UP000010408"/>
    </source>
</evidence>
<dbReference type="eggNOG" id="COG3015">
    <property type="taxonomic scope" value="Bacteria"/>
</dbReference>
<reference evidence="2 3" key="1">
    <citation type="submission" date="2012-05" db="EMBL/GenBank/DDBJ databases">
        <authorList>
            <person name="Weinstock G."/>
            <person name="Sodergren E."/>
            <person name="Lobos E.A."/>
            <person name="Fulton L."/>
            <person name="Fulton R."/>
            <person name="Courtney L."/>
            <person name="Fronick C."/>
            <person name="O'Laughlin M."/>
            <person name="Godfrey J."/>
            <person name="Wilson R.M."/>
            <person name="Miner T."/>
            <person name="Farmer C."/>
            <person name="Delehaunty K."/>
            <person name="Cordes M."/>
            <person name="Minx P."/>
            <person name="Tomlinson C."/>
            <person name="Chen J."/>
            <person name="Wollam A."/>
            <person name="Pepin K.H."/>
            <person name="Bhonagiri V."/>
            <person name="Zhang X."/>
            <person name="Suruliraj S."/>
            <person name="Warren W."/>
            <person name="Mitreva M."/>
            <person name="Mardis E.R."/>
            <person name="Wilson R.K."/>
        </authorList>
    </citation>
    <scope>NUCLEOTIDE SEQUENCE [LARGE SCALE GENOMIC DNA]</scope>
    <source>
        <strain evidence="2 3">F0037</strain>
    </source>
</reference>
<dbReference type="Gene3D" id="2.40.128.640">
    <property type="match status" value="1"/>
</dbReference>
<dbReference type="InterPro" id="IPR007298">
    <property type="entry name" value="Cu-R_lipoprotein_NlpE"/>
</dbReference>
<accession>L1NCH1</accession>
<evidence type="ECO:0000313" key="2">
    <source>
        <dbReference type="EMBL" id="EKY00975.1"/>
    </source>
</evidence>
<dbReference type="AlphaFoldDB" id="L1NCH1"/>
<proteinExistence type="predicted"/>
<feature type="chain" id="PRO_5003955008" description="Lipocalin-like domain-containing protein" evidence="1">
    <location>
        <begin position="23"/>
        <end position="150"/>
    </location>
</feature>